<evidence type="ECO:0000259" key="7">
    <source>
        <dbReference type="Pfam" id="PF20684"/>
    </source>
</evidence>
<name>A0A9W7W829_9PEZI</name>
<keyword evidence="4 6" id="KW-0472">Membrane</keyword>
<reference evidence="8 9" key="1">
    <citation type="journal article" date="2018" name="IMA Fungus">
        <title>IMA Genome-F 10: Nine draft genome sequences of Claviceps purpurea s.lat., including C. arundinis, C. humidiphila, and C. cf. spartinae, pseudomolecules for the pitch canker pathogen Fusarium circinatum, draft genome of Davidsoniella eucalypti, Grosmannia galeiformis, Quambalaria eucalypti, and Teratosphaeria destructans.</title>
        <authorList>
            <person name="Wingfield B.D."/>
            <person name="Liu M."/>
            <person name="Nguyen H.D."/>
            <person name="Lane F.A."/>
            <person name="Morgan S.W."/>
            <person name="De Vos L."/>
            <person name="Wilken P.M."/>
            <person name="Duong T.A."/>
            <person name="Aylward J."/>
            <person name="Coetzee M.P."/>
            <person name="Dadej K."/>
            <person name="De Beer Z.W."/>
            <person name="Findlay W."/>
            <person name="Havenga M."/>
            <person name="Kolarik M."/>
            <person name="Menzies J.G."/>
            <person name="Naidoo K."/>
            <person name="Pochopski O."/>
            <person name="Shoukouhi P."/>
            <person name="Santana Q.C."/>
            <person name="Seifert K.A."/>
            <person name="Soal N."/>
            <person name="Steenkamp E.T."/>
            <person name="Tatham C.T."/>
            <person name="van der Nest M.A."/>
            <person name="Wingfield M.J."/>
        </authorList>
    </citation>
    <scope>NUCLEOTIDE SEQUENCE [LARGE SCALE GENOMIC DNA]</scope>
    <source>
        <strain evidence="8">CMW44962</strain>
    </source>
</reference>
<dbReference type="InterPro" id="IPR049326">
    <property type="entry name" value="Rhodopsin_dom_fungi"/>
</dbReference>
<comment type="subcellular location">
    <subcellularLocation>
        <location evidence="1">Membrane</location>
        <topology evidence="1">Multi-pass membrane protein</topology>
    </subcellularLocation>
</comment>
<proteinExistence type="inferred from homology"/>
<keyword evidence="3 6" id="KW-1133">Transmembrane helix</keyword>
<comment type="similarity">
    <text evidence="5">Belongs to the SAT4 family.</text>
</comment>
<comment type="caution">
    <text evidence="8">The sequence shown here is derived from an EMBL/GenBank/DDBJ whole genome shotgun (WGS) entry which is preliminary data.</text>
</comment>
<feature type="domain" description="Rhodopsin" evidence="7">
    <location>
        <begin position="26"/>
        <end position="272"/>
    </location>
</feature>
<evidence type="ECO:0000256" key="4">
    <source>
        <dbReference type="ARBA" id="ARBA00023136"/>
    </source>
</evidence>
<dbReference type="PANTHER" id="PTHR33048:SF96">
    <property type="entry name" value="INTEGRAL MEMBRANE PROTEIN"/>
    <property type="match status" value="1"/>
</dbReference>
<dbReference type="AlphaFoldDB" id="A0A9W7W829"/>
<evidence type="ECO:0000256" key="5">
    <source>
        <dbReference type="ARBA" id="ARBA00038359"/>
    </source>
</evidence>
<dbReference type="EMBL" id="RIBY02000003">
    <property type="protein sequence ID" value="KAH9845675.1"/>
    <property type="molecule type" value="Genomic_DNA"/>
</dbReference>
<dbReference type="InterPro" id="IPR052337">
    <property type="entry name" value="SAT4-like"/>
</dbReference>
<keyword evidence="2 6" id="KW-0812">Transmembrane</keyword>
<evidence type="ECO:0000256" key="2">
    <source>
        <dbReference type="ARBA" id="ARBA00022692"/>
    </source>
</evidence>
<evidence type="ECO:0000313" key="8">
    <source>
        <dbReference type="EMBL" id="KAH9845675.1"/>
    </source>
</evidence>
<dbReference type="OrthoDB" id="3923077at2759"/>
<protein>
    <recommendedName>
        <fullName evidence="7">Rhodopsin domain-containing protein</fullName>
    </recommendedName>
</protein>
<feature type="transmembrane region" description="Helical" evidence="6">
    <location>
        <begin position="91"/>
        <end position="112"/>
    </location>
</feature>
<dbReference type="Pfam" id="PF20684">
    <property type="entry name" value="Fung_rhodopsin"/>
    <property type="match status" value="1"/>
</dbReference>
<sequence>MEVYAPLTLQLVCTFFIAISWTAVGLRIWVRHFILHSFGKDDWAMLLTQIGLTIWYPSQMTAIHYGAGRHMWELSDRNATIALAFTYFNEIFYFIVSVLVKNALCLFLLRIAKERIHVQILKTLMYGNIIIGGAFFFILTFQCWPIASFWNIDPLSAQDCVPPSVIVGLFYGMSALNIFSDWTIGILPFFMLRGLQIPLRQKRIVQGILAFAAIGSSATVIRTPYLAGLADSYSGRGGDFTYKVGGILLWTCVELSVGIIAGSVVTLRPMIRAMFDRFGGSYRNRREMLWRPRVPTIGGTVASPRSPLHAKPEAWNGINSLSEFDMLSAGASGVVTTISGIGRSNEIVRPPLVWNPGRSQSPKCHAMPHLFKGRRWRRSEDDEEVMEDENPERLVVEVDREIEVSSHIEKELKT</sequence>
<feature type="transmembrane region" description="Helical" evidence="6">
    <location>
        <begin position="204"/>
        <end position="227"/>
    </location>
</feature>
<keyword evidence="9" id="KW-1185">Reference proteome</keyword>
<dbReference type="GO" id="GO:0016020">
    <property type="term" value="C:membrane"/>
    <property type="evidence" value="ECO:0007669"/>
    <property type="project" value="UniProtKB-SubCell"/>
</dbReference>
<dbReference type="PANTHER" id="PTHR33048">
    <property type="entry name" value="PTH11-LIKE INTEGRAL MEMBRANE PROTEIN (AFU_ORTHOLOGUE AFUA_5G11245)"/>
    <property type="match status" value="1"/>
</dbReference>
<dbReference type="Proteomes" id="UP001138500">
    <property type="component" value="Unassembled WGS sequence"/>
</dbReference>
<organism evidence="8 9">
    <name type="scientific">Teratosphaeria destructans</name>
    <dbReference type="NCBI Taxonomy" id="418781"/>
    <lineage>
        <taxon>Eukaryota</taxon>
        <taxon>Fungi</taxon>
        <taxon>Dikarya</taxon>
        <taxon>Ascomycota</taxon>
        <taxon>Pezizomycotina</taxon>
        <taxon>Dothideomycetes</taxon>
        <taxon>Dothideomycetidae</taxon>
        <taxon>Mycosphaerellales</taxon>
        <taxon>Teratosphaeriaceae</taxon>
        <taxon>Teratosphaeria</taxon>
    </lineage>
</organism>
<evidence type="ECO:0000256" key="3">
    <source>
        <dbReference type="ARBA" id="ARBA00022989"/>
    </source>
</evidence>
<feature type="transmembrane region" description="Helical" evidence="6">
    <location>
        <begin position="247"/>
        <end position="267"/>
    </location>
</feature>
<evidence type="ECO:0000313" key="9">
    <source>
        <dbReference type="Proteomes" id="UP001138500"/>
    </source>
</evidence>
<feature type="transmembrane region" description="Helical" evidence="6">
    <location>
        <begin position="124"/>
        <end position="147"/>
    </location>
</feature>
<accession>A0A9W7W829</accession>
<evidence type="ECO:0000256" key="1">
    <source>
        <dbReference type="ARBA" id="ARBA00004141"/>
    </source>
</evidence>
<evidence type="ECO:0000256" key="6">
    <source>
        <dbReference type="SAM" id="Phobius"/>
    </source>
</evidence>
<feature type="transmembrane region" description="Helical" evidence="6">
    <location>
        <begin position="167"/>
        <end position="192"/>
    </location>
</feature>
<feature type="transmembrane region" description="Helical" evidence="6">
    <location>
        <begin position="6"/>
        <end position="30"/>
    </location>
</feature>
<reference evidence="8 9" key="2">
    <citation type="journal article" date="2021" name="Curr. Genet.">
        <title>Genetic response to nitrogen starvation in the aggressive Eucalyptus foliar pathogen Teratosphaeria destructans.</title>
        <authorList>
            <person name="Havenga M."/>
            <person name="Wingfield B.D."/>
            <person name="Wingfield M.J."/>
            <person name="Dreyer L.L."/>
            <person name="Roets F."/>
            <person name="Aylward J."/>
        </authorList>
    </citation>
    <scope>NUCLEOTIDE SEQUENCE [LARGE SCALE GENOMIC DNA]</scope>
    <source>
        <strain evidence="8">CMW44962</strain>
    </source>
</reference>
<gene>
    <name evidence="8" type="ORF">Tdes44962_MAKER06434</name>
</gene>